<keyword evidence="2" id="KW-1185">Reference proteome</keyword>
<name>A0ABQ9GAQ8_9NEOP</name>
<proteinExistence type="predicted"/>
<dbReference type="Proteomes" id="UP001159363">
    <property type="component" value="Chromosome 12"/>
</dbReference>
<accession>A0ABQ9GAQ8</accession>
<reference evidence="1 2" key="1">
    <citation type="submission" date="2023-02" db="EMBL/GenBank/DDBJ databases">
        <title>LHISI_Scaffold_Assembly.</title>
        <authorList>
            <person name="Stuart O.P."/>
            <person name="Cleave R."/>
            <person name="Magrath M.J.L."/>
            <person name="Mikheyev A.S."/>
        </authorList>
    </citation>
    <scope>NUCLEOTIDE SEQUENCE [LARGE SCALE GENOMIC DNA]</scope>
    <source>
        <strain evidence="1">Daus_M_001</strain>
        <tissue evidence="1">Leg muscle</tissue>
    </source>
</reference>
<organism evidence="1 2">
    <name type="scientific">Dryococelus australis</name>
    <dbReference type="NCBI Taxonomy" id="614101"/>
    <lineage>
        <taxon>Eukaryota</taxon>
        <taxon>Metazoa</taxon>
        <taxon>Ecdysozoa</taxon>
        <taxon>Arthropoda</taxon>
        <taxon>Hexapoda</taxon>
        <taxon>Insecta</taxon>
        <taxon>Pterygota</taxon>
        <taxon>Neoptera</taxon>
        <taxon>Polyneoptera</taxon>
        <taxon>Phasmatodea</taxon>
        <taxon>Verophasmatodea</taxon>
        <taxon>Anareolatae</taxon>
        <taxon>Phasmatidae</taxon>
        <taxon>Eurycanthinae</taxon>
        <taxon>Dryococelus</taxon>
    </lineage>
</organism>
<comment type="caution">
    <text evidence="1">The sequence shown here is derived from an EMBL/GenBank/DDBJ whole genome shotgun (WGS) entry which is preliminary data.</text>
</comment>
<dbReference type="EMBL" id="JARBHB010000013">
    <property type="protein sequence ID" value="KAJ8869498.1"/>
    <property type="molecule type" value="Genomic_DNA"/>
</dbReference>
<evidence type="ECO:0000313" key="2">
    <source>
        <dbReference type="Proteomes" id="UP001159363"/>
    </source>
</evidence>
<evidence type="ECO:0000313" key="1">
    <source>
        <dbReference type="EMBL" id="KAJ8869498.1"/>
    </source>
</evidence>
<protein>
    <submittedName>
        <fullName evidence="1">Uncharacterized protein</fullName>
    </submittedName>
</protein>
<gene>
    <name evidence="1" type="ORF">PR048_028489</name>
</gene>
<sequence length="265" mass="31470">MVVHVAYLFRANREQLLLPADRGGLGLMNLKLKARALFEKTIIQQFTSENREVTALHRAVWTNDHILPRHYLQALQGAKQTLIELPAVVSVTTSLLYKHHRRTVNVVPRAQLKWANLHWDTIWKNIADVELPTTLRATAYSFLNDLTPTTIRRKRIFLNADDRYVIRDHRDRALHRVTSYIHSRPLWTWSDDIREETVCFLDLTAFPTVKRRAVVWLLMNLIHFTVNTPIPFHLREFVNRLRRARWQMVKDKTLNKKYGHYLFFF</sequence>